<gene>
    <name evidence="1" type="ORF">Poly21_41930</name>
</gene>
<organism evidence="1 2">
    <name type="scientific">Allorhodopirellula heiligendammensis</name>
    <dbReference type="NCBI Taxonomy" id="2714739"/>
    <lineage>
        <taxon>Bacteria</taxon>
        <taxon>Pseudomonadati</taxon>
        <taxon>Planctomycetota</taxon>
        <taxon>Planctomycetia</taxon>
        <taxon>Pirellulales</taxon>
        <taxon>Pirellulaceae</taxon>
        <taxon>Allorhodopirellula</taxon>
    </lineage>
</organism>
<evidence type="ECO:0000313" key="1">
    <source>
        <dbReference type="EMBL" id="TWU16984.1"/>
    </source>
</evidence>
<dbReference type="SUPFAM" id="SSF53756">
    <property type="entry name" value="UDP-Glycosyltransferase/glycogen phosphorylase"/>
    <property type="match status" value="1"/>
</dbReference>
<evidence type="ECO:0000313" key="2">
    <source>
        <dbReference type="Proteomes" id="UP000319908"/>
    </source>
</evidence>
<dbReference type="Gene3D" id="3.40.50.2000">
    <property type="entry name" value="Glycogen Phosphorylase B"/>
    <property type="match status" value="1"/>
</dbReference>
<sequence>MTRAPHRVTELFLPNAPFRDAIGHSAVPEQCIPGQRSMRRSNDPSSNVHFDFFLSEMSVSDAHGGGITLQRLLGDKLRNIDRFFHLSQFGNDYPPAQAVQDRTVDLCSWFEQAWLKRIVGCTAAMKLSQDRRMTTVHAKSAANRIDSMLASGRPARAIVCPQGQRSVETLEHLKIQRPVEYVSWVMDDHVVRHTNGRWEYPLHFRPLFEKHLNEARAVFVISSSMAEFYEREFGIKNSIVLIPPAEQLAPPMTTSIPGTTRLAYFGNLSSWAADALLAIAPFLIANKISLAVYSAGSQPTKTSAWEPIEFMGRTPQDELLETMRSYDGLVLPMSFQNRDKHMVDLNIATRLSQYLASGNLVLAVGPDSAAMIRYLREQQAAIVVTDVNATSMREAFHSVKNSHLRSRIVLRANDIVKNQLSLDTARRIWSETIDGSFGSRTDRKEARHTL</sequence>
<dbReference type="EMBL" id="SJPU01000002">
    <property type="protein sequence ID" value="TWU16984.1"/>
    <property type="molecule type" value="Genomic_DNA"/>
</dbReference>
<reference evidence="1 2" key="1">
    <citation type="journal article" date="2020" name="Antonie Van Leeuwenhoek">
        <title>Rhodopirellula heiligendammensis sp. nov., Rhodopirellula pilleata sp. nov., and Rhodopirellula solitaria sp. nov. isolated from natural or artificial marine surfaces in Northern Germany and California, USA, and emended description of the genus Rhodopirellula.</title>
        <authorList>
            <person name="Kallscheuer N."/>
            <person name="Wiegand S."/>
            <person name="Jogler M."/>
            <person name="Boedeker C."/>
            <person name="Peeters S.H."/>
            <person name="Rast P."/>
            <person name="Heuer A."/>
            <person name="Jetten M.S.M."/>
            <person name="Rohde M."/>
            <person name="Jogler C."/>
        </authorList>
    </citation>
    <scope>NUCLEOTIDE SEQUENCE [LARGE SCALE GENOMIC DNA]</scope>
    <source>
        <strain evidence="1 2">Poly21</strain>
    </source>
</reference>
<dbReference type="AlphaFoldDB" id="A0A5C6C1B6"/>
<keyword evidence="2" id="KW-1185">Reference proteome</keyword>
<comment type="caution">
    <text evidence="1">The sequence shown here is derived from an EMBL/GenBank/DDBJ whole genome shotgun (WGS) entry which is preliminary data.</text>
</comment>
<proteinExistence type="predicted"/>
<dbReference type="Proteomes" id="UP000319908">
    <property type="component" value="Unassembled WGS sequence"/>
</dbReference>
<name>A0A5C6C1B6_9BACT</name>
<accession>A0A5C6C1B6</accession>
<evidence type="ECO:0008006" key="3">
    <source>
        <dbReference type="Google" id="ProtNLM"/>
    </source>
</evidence>
<protein>
    <recommendedName>
        <fullName evidence="3">Glycosyltransferase subfamily 4-like N-terminal domain-containing protein</fullName>
    </recommendedName>
</protein>